<evidence type="ECO:0000313" key="5">
    <source>
        <dbReference type="Proteomes" id="UP000276215"/>
    </source>
</evidence>
<dbReference type="GO" id="GO:0005507">
    <property type="term" value="F:copper ion binding"/>
    <property type="evidence" value="ECO:0007669"/>
    <property type="project" value="InterPro"/>
</dbReference>
<dbReference type="InterPro" id="IPR008972">
    <property type="entry name" value="Cupredoxin"/>
</dbReference>
<proteinExistence type="inferred from homology"/>
<name>A0A3N4JRP1_9PEZI</name>
<evidence type="ECO:0000256" key="2">
    <source>
        <dbReference type="ARBA" id="ARBA00023008"/>
    </source>
</evidence>
<dbReference type="Proteomes" id="UP000276215">
    <property type="component" value="Unassembled WGS sequence"/>
</dbReference>
<evidence type="ECO:0000259" key="3">
    <source>
        <dbReference type="Pfam" id="PF07732"/>
    </source>
</evidence>
<keyword evidence="5" id="KW-1185">Reference proteome</keyword>
<dbReference type="Pfam" id="PF07732">
    <property type="entry name" value="Cu-oxidase_3"/>
    <property type="match status" value="1"/>
</dbReference>
<feature type="domain" description="Plastocyanin-like" evidence="3">
    <location>
        <begin position="14"/>
        <end position="117"/>
    </location>
</feature>
<dbReference type="Gene3D" id="2.60.40.420">
    <property type="entry name" value="Cupredoxins - blue copper proteins"/>
    <property type="match status" value="4"/>
</dbReference>
<keyword evidence="2" id="KW-0186">Copper</keyword>
<dbReference type="STRING" id="1336337.A0A3N4JRP1"/>
<sequence length="440" mass="48877">MSRSRLIENLSQQVYPNLQATNLQGYNAQVPGPLIRATTGRKFVVRSINHVTSPASIPLHGSPSRPVFDDVIEKNEYKDYVYPDEAARTLWYHDHPVHITAENVFSGQAGFYIIIDPAVEATLDLPQGNYDIPLLIQDKIYLASGQTLSPATEETNQLGYYGHVIHVNSVPWPFLNVKPRKHRFRLLDGSSSRSYKITIEQANGVKVPIVVVGTDSGFMEAPVTTDNMILAIAERYEVIVDFTAYAGQSLTMKNARSFSLNPEFEKTNLVMQFNVGTAVSSAAGNGPVPNSLVDLNFPTDTGIDKRFRFERRNGQWVVNGVGFADVNNRILAAPTQGSTEIWELQNFSGGWAHPIHVRLVGFKVLTRSGRVHCHNTIHEDQDMMAVFDVNNTKANPSQGDQFSNPLNPTFVAKPYSSTDPVQVQSLVLPYFANLNIYPSD</sequence>
<gene>
    <name evidence="4" type="ORF">L873DRAFT_1827505</name>
</gene>
<reference evidence="4 5" key="1">
    <citation type="journal article" date="2018" name="Nat. Ecol. Evol.">
        <title>Pezizomycetes genomes reveal the molecular basis of ectomycorrhizal truffle lifestyle.</title>
        <authorList>
            <person name="Murat C."/>
            <person name="Payen T."/>
            <person name="Noel B."/>
            <person name="Kuo A."/>
            <person name="Morin E."/>
            <person name="Chen J."/>
            <person name="Kohler A."/>
            <person name="Krizsan K."/>
            <person name="Balestrini R."/>
            <person name="Da Silva C."/>
            <person name="Montanini B."/>
            <person name="Hainaut M."/>
            <person name="Levati E."/>
            <person name="Barry K.W."/>
            <person name="Belfiori B."/>
            <person name="Cichocki N."/>
            <person name="Clum A."/>
            <person name="Dockter R.B."/>
            <person name="Fauchery L."/>
            <person name="Guy J."/>
            <person name="Iotti M."/>
            <person name="Le Tacon F."/>
            <person name="Lindquist E.A."/>
            <person name="Lipzen A."/>
            <person name="Malagnac F."/>
            <person name="Mello A."/>
            <person name="Molinier V."/>
            <person name="Miyauchi S."/>
            <person name="Poulain J."/>
            <person name="Riccioni C."/>
            <person name="Rubini A."/>
            <person name="Sitrit Y."/>
            <person name="Splivallo R."/>
            <person name="Traeger S."/>
            <person name="Wang M."/>
            <person name="Zifcakova L."/>
            <person name="Wipf D."/>
            <person name="Zambonelli A."/>
            <person name="Paolocci F."/>
            <person name="Nowrousian M."/>
            <person name="Ottonello S."/>
            <person name="Baldrian P."/>
            <person name="Spatafora J.W."/>
            <person name="Henrissat B."/>
            <person name="Nagy L.G."/>
            <person name="Aury J.M."/>
            <person name="Wincker P."/>
            <person name="Grigoriev I.V."/>
            <person name="Bonfante P."/>
            <person name="Martin F.M."/>
        </authorList>
    </citation>
    <scope>NUCLEOTIDE SEQUENCE [LARGE SCALE GENOMIC DNA]</scope>
    <source>
        <strain evidence="4 5">120613-1</strain>
    </source>
</reference>
<dbReference type="PANTHER" id="PTHR48267:SF1">
    <property type="entry name" value="BILIRUBIN OXIDASE"/>
    <property type="match status" value="1"/>
</dbReference>
<protein>
    <submittedName>
        <fullName evidence="4">Cupredoxin</fullName>
    </submittedName>
</protein>
<dbReference type="SUPFAM" id="SSF49503">
    <property type="entry name" value="Cupredoxins"/>
    <property type="match status" value="3"/>
</dbReference>
<dbReference type="InterPro" id="IPR045087">
    <property type="entry name" value="Cu-oxidase_fam"/>
</dbReference>
<comment type="similarity">
    <text evidence="1">Belongs to the multicopper oxidase family.</text>
</comment>
<evidence type="ECO:0000313" key="4">
    <source>
        <dbReference type="EMBL" id="RPB00847.1"/>
    </source>
</evidence>
<dbReference type="AlphaFoldDB" id="A0A3N4JRP1"/>
<accession>A0A3N4JRP1</accession>
<evidence type="ECO:0000256" key="1">
    <source>
        <dbReference type="ARBA" id="ARBA00010609"/>
    </source>
</evidence>
<dbReference type="InterPro" id="IPR011707">
    <property type="entry name" value="Cu-oxidase-like_N"/>
</dbReference>
<dbReference type="PANTHER" id="PTHR48267">
    <property type="entry name" value="CUPREDOXIN SUPERFAMILY PROTEIN"/>
    <property type="match status" value="1"/>
</dbReference>
<dbReference type="EMBL" id="ML120377">
    <property type="protein sequence ID" value="RPB00847.1"/>
    <property type="molecule type" value="Genomic_DNA"/>
</dbReference>
<dbReference type="OrthoDB" id="262547at2759"/>
<organism evidence="4 5">
    <name type="scientific">Choiromyces venosus 120613-1</name>
    <dbReference type="NCBI Taxonomy" id="1336337"/>
    <lineage>
        <taxon>Eukaryota</taxon>
        <taxon>Fungi</taxon>
        <taxon>Dikarya</taxon>
        <taxon>Ascomycota</taxon>
        <taxon>Pezizomycotina</taxon>
        <taxon>Pezizomycetes</taxon>
        <taxon>Pezizales</taxon>
        <taxon>Tuberaceae</taxon>
        <taxon>Choiromyces</taxon>
    </lineage>
</organism>